<accession>A0AAP8QF82</accession>
<evidence type="ECO:0000313" key="3">
    <source>
        <dbReference type="Proteomes" id="UP000239759"/>
    </source>
</evidence>
<evidence type="ECO:0000313" key="2">
    <source>
        <dbReference type="EMBL" id="PPB08895.1"/>
    </source>
</evidence>
<proteinExistence type="predicted"/>
<dbReference type="Proteomes" id="UP000239759">
    <property type="component" value="Unassembled WGS sequence"/>
</dbReference>
<sequence>MTVSLTGFELVIICLFFLIGYCFWAWKESDKWQAIIKMRYENPGQTIIHNHFVGSDIQEIIHDKKNLAKNKNIGSSPMLLLDSQIPKNRNHEIEKGNNMGRATNMLLPENTIYEHIPDKQISETKSFNQKEDNGSKDVVLVELNEDVITNELYNHLVGNSNLNDFWRVPKEQLQNLLTITEIEGNSQKFDGHSSLPIVGKILGKKKLDNETLLRFGDEKSVTWISVKNQELFEQPKDSIVAFSVEVSYEDQRLIIKQDNNVLDYHILSLPSA</sequence>
<comment type="caution">
    <text evidence="2">The sequence shown here is derived from an EMBL/GenBank/DDBJ whole genome shotgun (WGS) entry which is preliminary data.</text>
</comment>
<feature type="transmembrane region" description="Helical" evidence="1">
    <location>
        <begin position="6"/>
        <end position="26"/>
    </location>
</feature>
<reference evidence="2 3" key="1">
    <citation type="submission" date="2018-02" db="EMBL/GenBank/DDBJ databases">
        <title>Comparative analysis of genomes of three Brevibacillus laterosporus strains producers of potent antimicrobials isolated from silage.</title>
        <authorList>
            <person name="Kojic M."/>
            <person name="Miljkovic M."/>
            <person name="Studholme D."/>
            <person name="Filipic B."/>
        </authorList>
    </citation>
    <scope>NUCLEOTIDE SEQUENCE [LARGE SCALE GENOMIC DNA]</scope>
    <source>
        <strain evidence="2 3">BGSP11</strain>
    </source>
</reference>
<dbReference type="AlphaFoldDB" id="A0AAP8QF82"/>
<organism evidence="2 3">
    <name type="scientific">Brevibacillus laterosporus</name>
    <name type="common">Bacillus laterosporus</name>
    <dbReference type="NCBI Taxonomy" id="1465"/>
    <lineage>
        <taxon>Bacteria</taxon>
        <taxon>Bacillati</taxon>
        <taxon>Bacillota</taxon>
        <taxon>Bacilli</taxon>
        <taxon>Bacillales</taxon>
        <taxon>Paenibacillaceae</taxon>
        <taxon>Brevibacillus</taxon>
    </lineage>
</organism>
<keyword evidence="1" id="KW-0812">Transmembrane</keyword>
<keyword evidence="1" id="KW-0472">Membrane</keyword>
<dbReference type="EMBL" id="PRKQ01000005">
    <property type="protein sequence ID" value="PPB08895.1"/>
    <property type="molecule type" value="Genomic_DNA"/>
</dbReference>
<name>A0AAP8QF82_BRELA</name>
<evidence type="ECO:0000256" key="1">
    <source>
        <dbReference type="SAM" id="Phobius"/>
    </source>
</evidence>
<keyword evidence="1" id="KW-1133">Transmembrane helix</keyword>
<gene>
    <name evidence="2" type="ORF">C4A77_06305</name>
</gene>
<protein>
    <submittedName>
        <fullName evidence="2">Uncharacterized protein</fullName>
    </submittedName>
</protein>
<dbReference type="RefSeq" id="WP_104031194.1">
    <property type="nucleotide sequence ID" value="NZ_PRKQ01000005.1"/>
</dbReference>